<keyword evidence="1" id="KW-0812">Transmembrane</keyword>
<dbReference type="EMBL" id="NVMD01000002">
    <property type="protein sequence ID" value="PED16318.1"/>
    <property type="molecule type" value="Genomic_DNA"/>
</dbReference>
<dbReference type="Proteomes" id="UP000220127">
    <property type="component" value="Unassembled WGS sequence"/>
</dbReference>
<gene>
    <name evidence="2" type="ORF">CON01_00265</name>
</gene>
<dbReference type="RefSeq" id="WP_097876891.1">
    <property type="nucleotide sequence ID" value="NZ_NTYY01000019.1"/>
</dbReference>
<comment type="caution">
    <text evidence="2">The sequence shown here is derived from an EMBL/GenBank/DDBJ whole genome shotgun (WGS) entry which is preliminary data.</text>
</comment>
<evidence type="ECO:0000256" key="1">
    <source>
        <dbReference type="SAM" id="Phobius"/>
    </source>
</evidence>
<accession>A0A9X6YIX1</accession>
<dbReference type="Pfam" id="PF09682">
    <property type="entry name" value="Phage_holin_6_1"/>
    <property type="match status" value="1"/>
</dbReference>
<protein>
    <recommendedName>
        <fullName evidence="4">Phage holin</fullName>
    </recommendedName>
</protein>
<feature type="transmembrane region" description="Helical" evidence="1">
    <location>
        <begin position="6"/>
        <end position="27"/>
    </location>
</feature>
<sequence>MFSLENVILYLVGFIIVTVGGYAIRFLKKEGILTKLQQQDMLVKIAVTSVQQGYSSLRGEQKLNIAKKQIVEMANHHGIKINEEQLNHVINAAVKELKKDFGEAWNQ</sequence>
<proteinExistence type="predicted"/>
<evidence type="ECO:0008006" key="4">
    <source>
        <dbReference type="Google" id="ProtNLM"/>
    </source>
</evidence>
<reference evidence="2 3" key="1">
    <citation type="submission" date="2017-09" db="EMBL/GenBank/DDBJ databases">
        <title>Large-scale bioinformatics analysis of Bacillus genomes uncovers conserved roles of natural products in bacterial physiology.</title>
        <authorList>
            <consortium name="Agbiome Team Llc"/>
            <person name="Bleich R.M."/>
            <person name="Grubbs K.J."/>
            <person name="Santa Maria K.C."/>
            <person name="Allen S.E."/>
            <person name="Farag S."/>
            <person name="Shank E.A."/>
            <person name="Bowers A."/>
        </authorList>
    </citation>
    <scope>NUCLEOTIDE SEQUENCE [LARGE SCALE GENOMIC DNA]</scope>
    <source>
        <strain evidence="2 3">AFS094940</strain>
    </source>
</reference>
<evidence type="ECO:0000313" key="3">
    <source>
        <dbReference type="Proteomes" id="UP000220127"/>
    </source>
</evidence>
<organism evidence="2 3">
    <name type="scientific">Bacillus thuringiensis</name>
    <dbReference type="NCBI Taxonomy" id="1428"/>
    <lineage>
        <taxon>Bacteria</taxon>
        <taxon>Bacillati</taxon>
        <taxon>Bacillota</taxon>
        <taxon>Bacilli</taxon>
        <taxon>Bacillales</taxon>
        <taxon>Bacillaceae</taxon>
        <taxon>Bacillus</taxon>
        <taxon>Bacillus cereus group</taxon>
    </lineage>
</organism>
<dbReference type="InterPro" id="IPR010026">
    <property type="entry name" value="Phage_holin_LL-H"/>
</dbReference>
<evidence type="ECO:0000313" key="2">
    <source>
        <dbReference type="EMBL" id="PED16318.1"/>
    </source>
</evidence>
<name>A0A9X6YIX1_BACTU</name>
<keyword evidence="1" id="KW-0472">Membrane</keyword>
<dbReference type="AlphaFoldDB" id="A0A9X6YIX1"/>
<keyword evidence="1" id="KW-1133">Transmembrane helix</keyword>